<sequence length="188" mass="21034">MATKYKAKLTHKTDTTPFTILIDRQKIRREENLEYLKDLNVKAFLGVIAWAEGGGYDFKYGAVANKRNDPWRFSDTSTHPGAGYGGKITAAGLYQITRETWKERAVDAMGITDFTPATQDLITVDLLRTTGAADDIKNSDFDSCLKKAARRWNALPLGKGLTNRITSQPYKPYEDVLEMYQSLGGSIK</sequence>
<dbReference type="Proteomes" id="UP000294829">
    <property type="component" value="Unassembled WGS sequence"/>
</dbReference>
<dbReference type="OrthoDB" id="8660079at2"/>
<comment type="caution">
    <text evidence="1">The sequence shown here is derived from an EMBL/GenBank/DDBJ whole genome shotgun (WGS) entry which is preliminary data.</text>
</comment>
<evidence type="ECO:0000313" key="2">
    <source>
        <dbReference type="Proteomes" id="UP000294829"/>
    </source>
</evidence>
<proteinExistence type="predicted"/>
<organism evidence="1 2">
    <name type="scientific">Sapientia aquatica</name>
    <dbReference type="NCBI Taxonomy" id="1549640"/>
    <lineage>
        <taxon>Bacteria</taxon>
        <taxon>Pseudomonadati</taxon>
        <taxon>Pseudomonadota</taxon>
        <taxon>Betaproteobacteria</taxon>
        <taxon>Burkholderiales</taxon>
        <taxon>Oxalobacteraceae</taxon>
        <taxon>Sapientia</taxon>
    </lineage>
</organism>
<dbReference type="AlphaFoldDB" id="A0A4R5W5D9"/>
<dbReference type="InterPro" id="IPR023346">
    <property type="entry name" value="Lysozyme-like_dom_sf"/>
</dbReference>
<evidence type="ECO:0000313" key="1">
    <source>
        <dbReference type="EMBL" id="TDK67127.1"/>
    </source>
</evidence>
<dbReference type="EMBL" id="SMYL01000002">
    <property type="protein sequence ID" value="TDK67127.1"/>
    <property type="molecule type" value="Genomic_DNA"/>
</dbReference>
<keyword evidence="2" id="KW-1185">Reference proteome</keyword>
<dbReference type="SUPFAM" id="SSF53955">
    <property type="entry name" value="Lysozyme-like"/>
    <property type="match status" value="1"/>
</dbReference>
<accession>A0A4R5W5D9</accession>
<dbReference type="RefSeq" id="WP_133326065.1">
    <property type="nucleotide sequence ID" value="NZ_SMYL01000002.1"/>
</dbReference>
<reference evidence="1 2" key="1">
    <citation type="submission" date="2019-03" db="EMBL/GenBank/DDBJ databases">
        <title>Sapientia aquatica gen. nov., sp. nov., isolated from a crater lake.</title>
        <authorList>
            <person name="Felfoldi T."/>
            <person name="Szabo A."/>
            <person name="Toth E."/>
            <person name="Schumann P."/>
            <person name="Keki Z."/>
            <person name="Marialigeti K."/>
            <person name="Mathe I."/>
        </authorList>
    </citation>
    <scope>NUCLEOTIDE SEQUENCE [LARGE SCALE GENOMIC DNA]</scope>
    <source>
        <strain evidence="1 2">SA-152</strain>
    </source>
</reference>
<gene>
    <name evidence="1" type="ORF">E2I14_05010</name>
</gene>
<dbReference type="Gene3D" id="1.10.530.10">
    <property type="match status" value="1"/>
</dbReference>
<name>A0A4R5W5D9_9BURK</name>
<protein>
    <submittedName>
        <fullName evidence="1">Paar repeat-containing protein</fullName>
    </submittedName>
</protein>